<dbReference type="Pfam" id="PF00646">
    <property type="entry name" value="F-box"/>
    <property type="match status" value="1"/>
</dbReference>
<evidence type="ECO:0000313" key="2">
    <source>
        <dbReference type="Proteomes" id="UP000790787"/>
    </source>
</evidence>
<dbReference type="PANTHER" id="PTHR31672:SF13">
    <property type="entry name" value="F-BOX PROTEIN CPR30-LIKE"/>
    <property type="match status" value="1"/>
</dbReference>
<dbReference type="PROSITE" id="PS50181">
    <property type="entry name" value="FBOX"/>
    <property type="match status" value="1"/>
</dbReference>
<organism evidence="2 3">
    <name type="scientific">Nicotiana tabacum</name>
    <name type="common">Common tobacco</name>
    <dbReference type="NCBI Taxonomy" id="4097"/>
    <lineage>
        <taxon>Eukaryota</taxon>
        <taxon>Viridiplantae</taxon>
        <taxon>Streptophyta</taxon>
        <taxon>Embryophyta</taxon>
        <taxon>Tracheophyta</taxon>
        <taxon>Spermatophyta</taxon>
        <taxon>Magnoliopsida</taxon>
        <taxon>eudicotyledons</taxon>
        <taxon>Gunneridae</taxon>
        <taxon>Pentapetalae</taxon>
        <taxon>asterids</taxon>
        <taxon>lamiids</taxon>
        <taxon>Solanales</taxon>
        <taxon>Solanaceae</taxon>
        <taxon>Nicotianoideae</taxon>
        <taxon>Nicotianeae</taxon>
        <taxon>Nicotiana</taxon>
    </lineage>
</organism>
<dbReference type="SMART" id="SM00256">
    <property type="entry name" value="FBOX"/>
    <property type="match status" value="1"/>
</dbReference>
<dbReference type="NCBIfam" id="TIGR01640">
    <property type="entry name" value="F_box_assoc_1"/>
    <property type="match status" value="1"/>
</dbReference>
<sequence length="370" mass="42600">MAHGNMKKLPEDVVIDILLRLPVKSLMKLKCVSNTWYILIGSSTFINCHLNSNTVAKEEFILFKRSFMEEPYRYKTILSFLSGDDDYYLNALSPDLDVSDLISTFNSIYDQFIGPCHGLIALMNILNTILINPATRNYRLIPPCPFACPPGFRRDVDCIGFGFDTISNDYKVVRISEIYWDTYYMSPDVREKKVEVYGLSFDSWRELEHVGQDLPIVHWMSCSMIFYKVACHWLAIVGSKMVILCFDMSTETFRNMILPNTCNYFNGPRYGLVILNESLSMICYPDQDHMSDPAHELMDIWIMSEYSVYDSWIKKYSIGLLPIDSLLAVWKDYSVLLECDNGHLISCDIKSGKVKAFNFDGFPKSLRAIT</sequence>
<dbReference type="Proteomes" id="UP000790787">
    <property type="component" value="Chromosome 19"/>
</dbReference>
<dbReference type="STRING" id="4097.A0A1S4CNF0"/>
<dbReference type="RefSeq" id="XP_016502576.1">
    <property type="nucleotide sequence ID" value="XM_016647090.2"/>
</dbReference>
<dbReference type="SUPFAM" id="SSF81383">
    <property type="entry name" value="F-box domain"/>
    <property type="match status" value="1"/>
</dbReference>
<evidence type="ECO:0000313" key="3">
    <source>
        <dbReference type="RefSeq" id="XP_016502576.1"/>
    </source>
</evidence>
<reference evidence="2" key="1">
    <citation type="journal article" date="2014" name="Nat. Commun.">
        <title>The tobacco genome sequence and its comparison with those of tomato and potato.</title>
        <authorList>
            <person name="Sierro N."/>
            <person name="Battey J.N."/>
            <person name="Ouadi S."/>
            <person name="Bakaher N."/>
            <person name="Bovet L."/>
            <person name="Willig A."/>
            <person name="Goepfert S."/>
            <person name="Peitsch M.C."/>
            <person name="Ivanov N.V."/>
        </authorList>
    </citation>
    <scope>NUCLEOTIDE SEQUENCE [LARGE SCALE GENOMIC DNA]</scope>
</reference>
<keyword evidence="2" id="KW-1185">Reference proteome</keyword>
<dbReference type="GeneID" id="107820752"/>
<dbReference type="InterPro" id="IPR006527">
    <property type="entry name" value="F-box-assoc_dom_typ1"/>
</dbReference>
<evidence type="ECO:0000259" key="1">
    <source>
        <dbReference type="PROSITE" id="PS50181"/>
    </source>
</evidence>
<name>A0A1S4CNF0_TOBAC</name>
<dbReference type="CDD" id="cd22157">
    <property type="entry name" value="F-box_AtFBW1-like"/>
    <property type="match status" value="1"/>
</dbReference>
<dbReference type="OMA" id="WIMSEYS"/>
<dbReference type="InterPro" id="IPR050796">
    <property type="entry name" value="SCF_F-box_component"/>
</dbReference>
<proteinExistence type="predicted"/>
<dbReference type="InterPro" id="IPR017451">
    <property type="entry name" value="F-box-assoc_interact_dom"/>
</dbReference>
<reference evidence="3" key="2">
    <citation type="submission" date="2025-08" db="UniProtKB">
        <authorList>
            <consortium name="RefSeq"/>
        </authorList>
    </citation>
    <scope>IDENTIFICATION</scope>
    <source>
        <tissue evidence="3">Leaf</tissue>
    </source>
</reference>
<dbReference type="InterPro" id="IPR036047">
    <property type="entry name" value="F-box-like_dom_sf"/>
</dbReference>
<accession>A0A1S4CNF0</accession>
<protein>
    <submittedName>
        <fullName evidence="3">F-box protein CPR1-like</fullName>
    </submittedName>
    <submittedName>
        <fullName evidence="3">F-box protein CPR30-like</fullName>
    </submittedName>
</protein>
<dbReference type="AlphaFoldDB" id="A0A1S4CNF0"/>
<dbReference type="Pfam" id="PF07734">
    <property type="entry name" value="FBA_1"/>
    <property type="match status" value="1"/>
</dbReference>
<dbReference type="PANTHER" id="PTHR31672">
    <property type="entry name" value="BNACNNG10540D PROTEIN"/>
    <property type="match status" value="1"/>
</dbReference>
<dbReference type="PaxDb" id="4097-A0A1S4CNF0"/>
<dbReference type="InterPro" id="IPR001810">
    <property type="entry name" value="F-box_dom"/>
</dbReference>
<dbReference type="OrthoDB" id="1867629at2759"/>
<dbReference type="Gene3D" id="1.20.1280.50">
    <property type="match status" value="1"/>
</dbReference>
<gene>
    <name evidence="3" type="primary">LOC107820752</name>
</gene>
<feature type="domain" description="F-box" evidence="1">
    <location>
        <begin position="3"/>
        <end position="49"/>
    </location>
</feature>
<dbReference type="RefSeq" id="XP_016502576.1">
    <property type="nucleotide sequence ID" value="XM_016647090.1"/>
</dbReference>
<dbReference type="KEGG" id="nta:107820752"/>